<dbReference type="PANTHER" id="PTHR45947:SF3">
    <property type="entry name" value="SULFOQUINOVOSYL TRANSFERASE SQD2"/>
    <property type="match status" value="1"/>
</dbReference>
<evidence type="ECO:0000313" key="3">
    <source>
        <dbReference type="EMBL" id="KFB10846.1"/>
    </source>
</evidence>
<dbReference type="PANTHER" id="PTHR45947">
    <property type="entry name" value="SULFOQUINOVOSYL TRANSFERASE SQD2"/>
    <property type="match status" value="1"/>
</dbReference>
<feature type="domain" description="Glycosyl transferase family 1" evidence="1">
    <location>
        <begin position="189"/>
        <end position="340"/>
    </location>
</feature>
<accession>A0A084UD10</accession>
<dbReference type="PATRIC" id="fig|472175.3.peg.1891"/>
<evidence type="ECO:0000259" key="2">
    <source>
        <dbReference type="Pfam" id="PF13439"/>
    </source>
</evidence>
<evidence type="ECO:0000259" key="1">
    <source>
        <dbReference type="Pfam" id="PF00534"/>
    </source>
</evidence>
<dbReference type="eggNOG" id="COG0438">
    <property type="taxonomic scope" value="Bacteria"/>
</dbReference>
<dbReference type="InterPro" id="IPR001296">
    <property type="entry name" value="Glyco_trans_1"/>
</dbReference>
<name>A0A084UD10_9HYPH</name>
<organism evidence="3 4">
    <name type="scientific">Nitratireductor basaltis</name>
    <dbReference type="NCBI Taxonomy" id="472175"/>
    <lineage>
        <taxon>Bacteria</taxon>
        <taxon>Pseudomonadati</taxon>
        <taxon>Pseudomonadota</taxon>
        <taxon>Alphaproteobacteria</taxon>
        <taxon>Hyphomicrobiales</taxon>
        <taxon>Phyllobacteriaceae</taxon>
        <taxon>Nitratireductor</taxon>
    </lineage>
</organism>
<dbReference type="Proteomes" id="UP000053675">
    <property type="component" value="Unassembled WGS sequence"/>
</dbReference>
<dbReference type="EMBL" id="JMQM01000001">
    <property type="protein sequence ID" value="KFB10846.1"/>
    <property type="molecule type" value="Genomic_DNA"/>
</dbReference>
<keyword evidence="3" id="KW-0808">Transferase</keyword>
<feature type="domain" description="Glycosyltransferase subfamily 4-like N-terminal" evidence="2">
    <location>
        <begin position="16"/>
        <end position="153"/>
    </location>
</feature>
<dbReference type="InterPro" id="IPR050194">
    <property type="entry name" value="Glycosyltransferase_grp1"/>
</dbReference>
<proteinExistence type="predicted"/>
<protein>
    <submittedName>
        <fullName evidence="3">Glycosyl transferase group 1 protein</fullName>
    </submittedName>
</protein>
<dbReference type="STRING" id="472175.EL18_01887"/>
<dbReference type="RefSeq" id="WP_036482129.1">
    <property type="nucleotide sequence ID" value="NZ_JMQM01000001.1"/>
</dbReference>
<dbReference type="InterPro" id="IPR028098">
    <property type="entry name" value="Glyco_trans_4-like_N"/>
</dbReference>
<dbReference type="AlphaFoldDB" id="A0A084UD10"/>
<dbReference type="Pfam" id="PF00534">
    <property type="entry name" value="Glycos_transf_1"/>
    <property type="match status" value="1"/>
</dbReference>
<reference evidence="3 4" key="1">
    <citation type="submission" date="2014-05" db="EMBL/GenBank/DDBJ databases">
        <title>Draft Genome Sequence of Nitratireductor basaltis Strain UMTGB225, A Marine Bacterium Isolated from Green Barrel Tunicate.</title>
        <authorList>
            <person name="Gan H.Y."/>
        </authorList>
    </citation>
    <scope>NUCLEOTIDE SEQUENCE [LARGE SCALE GENOMIC DNA]</scope>
    <source>
        <strain evidence="3 4">UMTGB225</strain>
    </source>
</reference>
<dbReference type="OrthoDB" id="9790710at2"/>
<dbReference type="Gene3D" id="3.40.50.2000">
    <property type="entry name" value="Glycogen Phosphorylase B"/>
    <property type="match status" value="2"/>
</dbReference>
<dbReference type="SUPFAM" id="SSF53756">
    <property type="entry name" value="UDP-Glycosyltransferase/glycogen phosphorylase"/>
    <property type="match status" value="1"/>
</dbReference>
<dbReference type="Pfam" id="PF13439">
    <property type="entry name" value="Glyco_transf_4"/>
    <property type="match status" value="1"/>
</dbReference>
<keyword evidence="4" id="KW-1185">Reference proteome</keyword>
<sequence length="369" mass="41310">MKILHVYKTYYPDDVTGVPRFIHTLAESTYKRGFHHEVLAPSAHPSKNAIKISNHKVFQVKQNFRISSTSISLSILSKFKSLSSDADVVHYHFPWPIADIMHLVSGISKPSVLTYHSDIVRQRRHMWLYNPLMNAFLDRMDAIVATSPAYRQTSCVLQKRLLQTQVIPIGLPERQDVPAGILSAMRAKVGEGFILFVGALRYYKGINYLLQAARATKLPLVIAGKNQDLRLDLRSLPENIVYLGEVTEMEKEALLTLCSGFVLPSHVRSEAFGIALVEAARAGKPMISCEIGTGTSFVNAHGETGIVVPPADSKALADAMRRLLSDRILRQKMGTSARRRFLQRFHAGVMAQNYTEVYHQVCERAAQRA</sequence>
<gene>
    <name evidence="3" type="ORF">EL18_01887</name>
</gene>
<evidence type="ECO:0000313" key="4">
    <source>
        <dbReference type="Proteomes" id="UP000053675"/>
    </source>
</evidence>
<dbReference type="GO" id="GO:0016757">
    <property type="term" value="F:glycosyltransferase activity"/>
    <property type="evidence" value="ECO:0007669"/>
    <property type="project" value="InterPro"/>
</dbReference>
<comment type="caution">
    <text evidence="3">The sequence shown here is derived from an EMBL/GenBank/DDBJ whole genome shotgun (WGS) entry which is preliminary data.</text>
</comment>